<sequence length="217" mass="25339">MLILSSVSRYTLLTNTWLELARCTGLSEAKKLSRNFGNCGSFTIWEQLDDHAVKLFKEIVKRQKLPKLQINEDACEGGIVEVVESLFCQDQFHDLTIKNYIDGPWKSSVVSKLLQFWSVNSRPLRGKNFILKHLCQDGVKQLQEFVSQRQSSTSSEVEIQKALVVCSQEETDYIDKYYRHQHFLFRKPSCVYKFEEGEGDERRRLYISFECALVEHR</sequence>
<reference evidence="2" key="1">
    <citation type="submission" date="2016-11" db="UniProtKB">
        <authorList>
            <consortium name="WormBaseParasite"/>
        </authorList>
    </citation>
    <scope>IDENTIFICATION</scope>
</reference>
<dbReference type="Proteomes" id="UP000095287">
    <property type="component" value="Unplaced"/>
</dbReference>
<organism evidence="1 2">
    <name type="scientific">Steinernema glaseri</name>
    <dbReference type="NCBI Taxonomy" id="37863"/>
    <lineage>
        <taxon>Eukaryota</taxon>
        <taxon>Metazoa</taxon>
        <taxon>Ecdysozoa</taxon>
        <taxon>Nematoda</taxon>
        <taxon>Chromadorea</taxon>
        <taxon>Rhabditida</taxon>
        <taxon>Tylenchina</taxon>
        <taxon>Panagrolaimomorpha</taxon>
        <taxon>Strongyloidoidea</taxon>
        <taxon>Steinernematidae</taxon>
        <taxon>Steinernema</taxon>
    </lineage>
</organism>
<evidence type="ECO:0000313" key="2">
    <source>
        <dbReference type="WBParaSite" id="L893_g31057.t1"/>
    </source>
</evidence>
<name>A0A1I7ZYL4_9BILA</name>
<protein>
    <submittedName>
        <fullName evidence="2">FBA_2 domain-containing protein</fullName>
    </submittedName>
</protein>
<accession>A0A1I7ZYL4</accession>
<evidence type="ECO:0000313" key="1">
    <source>
        <dbReference type="Proteomes" id="UP000095287"/>
    </source>
</evidence>
<keyword evidence="1" id="KW-1185">Reference proteome</keyword>
<dbReference type="AlphaFoldDB" id="A0A1I7ZYL4"/>
<proteinExistence type="predicted"/>
<dbReference type="WBParaSite" id="L893_g31057.t1">
    <property type="protein sequence ID" value="L893_g31057.t1"/>
    <property type="gene ID" value="L893_g31057"/>
</dbReference>